<dbReference type="OrthoDB" id="20210at10239"/>
<dbReference type="Proteomes" id="UP000203521">
    <property type="component" value="Segment"/>
</dbReference>
<name>M4QIL6_9CAUD</name>
<evidence type="ECO:0000313" key="4">
    <source>
        <dbReference type="EMBL" id="AOV58060.1"/>
    </source>
</evidence>
<dbReference type="EMBL" id="KU686193">
    <property type="protein sequence ID" value="AOV57560.1"/>
    <property type="molecule type" value="Genomic_DNA"/>
</dbReference>
<evidence type="ECO:0000313" key="7">
    <source>
        <dbReference type="Proteomes" id="UP000241494"/>
    </source>
</evidence>
<dbReference type="RefSeq" id="YP_007672955.1">
    <property type="nucleotide sequence ID" value="NC_020837.1"/>
</dbReference>
<keyword evidence="5" id="KW-1185">Reference proteome</keyword>
<dbReference type="EMBL" id="KU686195">
    <property type="protein sequence ID" value="AOV58060.1"/>
    <property type="molecule type" value="Genomic_DNA"/>
</dbReference>
<accession>M4QIL6</accession>
<dbReference type="Proteomes" id="UP000241494">
    <property type="component" value="Segment"/>
</dbReference>
<dbReference type="EMBL" id="HQ634177">
    <property type="protein sequence ID" value="AGH26777.1"/>
    <property type="molecule type" value="Genomic_DNA"/>
</dbReference>
<dbReference type="KEGG" id="vg:15009453"/>
<proteinExistence type="predicted"/>
<protein>
    <submittedName>
        <fullName evidence="1">Uncharacterized protein</fullName>
    </submittedName>
</protein>
<dbReference type="GeneID" id="15009453"/>
<dbReference type="EMBL" id="KU686194">
    <property type="protein sequence ID" value="AOV57810.1"/>
    <property type="molecule type" value="Genomic_DNA"/>
</dbReference>
<gene>
    <name evidence="3" type="ORF">C030809_055</name>
    <name evidence="2" type="ORF">N170310_055</name>
    <name evidence="4" type="ORF">S170810_055</name>
    <name evidence="1" type="ORF">SXBG_00040</name>
</gene>
<evidence type="ECO:0000313" key="3">
    <source>
        <dbReference type="EMBL" id="AOV57810.1"/>
    </source>
</evidence>
<evidence type="ECO:0000313" key="1">
    <source>
        <dbReference type="EMBL" id="AGH26777.1"/>
    </source>
</evidence>
<dbReference type="Proteomes" id="UP000241591">
    <property type="component" value="Segment"/>
</dbReference>
<reference evidence="6 7" key="2">
    <citation type="journal article" date="2016" name="Virology">
        <title>The genomic content and context of auxiliary metabolic genes in marine cyanomyoviruses.</title>
        <authorList>
            <person name="Crummett L.T."/>
            <person name="Puxty R.J."/>
            <person name="Weihe C."/>
            <person name="Marston M.F."/>
            <person name="Martiny J.B."/>
        </authorList>
    </citation>
    <scope>NUCLEOTIDE SEQUENCE [LARGE SCALE GENOMIC DNA]</scope>
    <source>
        <strain evidence="2">0310NB17</strain>
        <strain evidence="3">0809CC03</strain>
        <strain evidence="4">0810SB17</strain>
    </source>
</reference>
<evidence type="ECO:0000313" key="5">
    <source>
        <dbReference type="Proteomes" id="UP000203521"/>
    </source>
</evidence>
<reference evidence="1 5" key="1">
    <citation type="submission" date="2010-11" db="EMBL/GenBank/DDBJ databases">
        <title>The Genome Sequence of Synechococcus phage S-CAM1 0208SB26.</title>
        <authorList>
            <consortium name="The Broad Institute Genome Sequencing Platform"/>
            <person name="Henn M.R."/>
            <person name="Martiny J."/>
            <person name="Weihe C."/>
            <person name="Levin J."/>
            <person name="Malboeuf C."/>
            <person name="Casali M."/>
            <person name="Russ C."/>
            <person name="Lennon N."/>
            <person name="Chapman S.B."/>
            <person name="Erlich R."/>
            <person name="Young S.K."/>
            <person name="Yandava C."/>
            <person name="Zeng Q."/>
            <person name="Alvarado L."/>
            <person name="Anderson S."/>
            <person name="Berlin A."/>
            <person name="Chen Z."/>
            <person name="Freedman E."/>
            <person name="Gellesch M."/>
            <person name="Goldberg J."/>
            <person name="Green L."/>
            <person name="Griggs A."/>
            <person name="Gujja S."/>
            <person name="Heilman E.R."/>
            <person name="Heiman D."/>
            <person name="Hollinger A."/>
            <person name="Howarth C."/>
            <person name="Larson L."/>
            <person name="Mehta T."/>
            <person name="Pearson M."/>
            <person name="Roberts A."/>
            <person name="Ryan E."/>
            <person name="Saif S."/>
            <person name="Shea T."/>
            <person name="Shenoy N."/>
            <person name="Sisk P."/>
            <person name="Stolte C."/>
            <person name="Sykes S."/>
            <person name="White J."/>
            <person name="Haas B."/>
            <person name="Nusbaum C."/>
            <person name="Birren B."/>
        </authorList>
    </citation>
    <scope>NUCLEOTIDE SEQUENCE [LARGE SCALE GENOMIC DNA]</scope>
    <source>
        <strain evidence="1 5">S-CAM1</strain>
    </source>
</reference>
<sequence length="76" mass="9056">MTTTIVKHSYYRIEIDFDETPQHPIVYFRKEGKCKTAKGMDRQHNRMVNEACDAWRQYNFRRLTVSRVPASEYVAA</sequence>
<evidence type="ECO:0000313" key="6">
    <source>
        <dbReference type="Proteomes" id="UP000240287"/>
    </source>
</evidence>
<dbReference type="Proteomes" id="UP000240287">
    <property type="component" value="Genome"/>
</dbReference>
<organism evidence="1 5">
    <name type="scientific">Synechococcus phage S-CAM1</name>
    <dbReference type="NCBI Taxonomy" id="754037"/>
    <lineage>
        <taxon>Viruses</taxon>
        <taxon>Duplodnaviria</taxon>
        <taxon>Heunggongvirae</taxon>
        <taxon>Uroviricota</taxon>
        <taxon>Caudoviricetes</taxon>
        <taxon>Pantevenvirales</taxon>
        <taxon>Kyanoviridae</taxon>
        <taxon>Anaposvirus</taxon>
        <taxon>Anaposvirus socalone</taxon>
    </lineage>
</organism>
<evidence type="ECO:0000313" key="2">
    <source>
        <dbReference type="EMBL" id="AOV57560.1"/>
    </source>
</evidence>